<geneLocation type="plasmid" evidence="2 3">
    <name>p2unnamed</name>
</geneLocation>
<accession>A0ABY4PJ41</accession>
<organism evidence="2 3">
    <name type="scientific">Apilactobacillus apisilvae</name>
    <dbReference type="NCBI Taxonomy" id="2923364"/>
    <lineage>
        <taxon>Bacteria</taxon>
        <taxon>Bacillati</taxon>
        <taxon>Bacillota</taxon>
        <taxon>Bacilli</taxon>
        <taxon>Lactobacillales</taxon>
        <taxon>Lactobacillaceae</taxon>
        <taxon>Apilactobacillus</taxon>
    </lineage>
</organism>
<dbReference type="RefSeq" id="WP_249511798.1">
    <property type="nucleotide sequence ID" value="NZ_CP093364.1"/>
</dbReference>
<dbReference type="EMBL" id="CP093364">
    <property type="protein sequence ID" value="UQS85834.1"/>
    <property type="molecule type" value="Genomic_DNA"/>
</dbReference>
<gene>
    <name evidence="2" type="ORF">MOO46_07795</name>
</gene>
<evidence type="ECO:0000256" key="1">
    <source>
        <dbReference type="SAM" id="MobiDB-lite"/>
    </source>
</evidence>
<evidence type="ECO:0000313" key="2">
    <source>
        <dbReference type="EMBL" id="UQS85834.1"/>
    </source>
</evidence>
<reference evidence="2 3" key="1">
    <citation type="journal article" date="2022" name="Int. J. Syst. Evol. Microbiol.">
        <title>Apilactobacillus apisilvae sp. nov., Nicolia spurrieriana gen. nov. sp. nov., Bombilactobacillus folatiphilus sp. nov. and Bombilactobacillus thymidiniphilus sp. nov., four new lactic acid bacterial isolates from stingless bees Tetragonula carbonaria and Austroplebeia australis.</title>
        <authorList>
            <person name="Oliphant S.A."/>
            <person name="Watson-Haigh N.S."/>
            <person name="Sumby K.M."/>
            <person name="Gardner J."/>
            <person name="Groom S."/>
            <person name="Jiranek V."/>
        </authorList>
    </citation>
    <scope>NUCLEOTIDE SEQUENCE [LARGE SCALE GENOMIC DNA]</scope>
    <source>
        <strain evidence="2 3">SG5_A10</strain>
    </source>
</reference>
<feature type="region of interest" description="Disordered" evidence="1">
    <location>
        <begin position="1"/>
        <end position="30"/>
    </location>
</feature>
<protein>
    <submittedName>
        <fullName evidence="2">Uncharacterized protein</fullName>
    </submittedName>
</protein>
<name>A0ABY4PJ41_9LACO</name>
<sequence length="111" mass="12675">MATKGEELLTAQMKKHRENNPFPKNTFSREELPTNNKVKNLEKNRGKEKSTTIRCSLDTANSLKALSDVLALGSMNDLIDEMLYSKIDELTAEQKGEYKAMKKIIENKKKK</sequence>
<dbReference type="Proteomes" id="UP000831859">
    <property type="component" value="Plasmid p2unnamed"/>
</dbReference>
<keyword evidence="3" id="KW-1185">Reference proteome</keyword>
<proteinExistence type="predicted"/>
<evidence type="ECO:0000313" key="3">
    <source>
        <dbReference type="Proteomes" id="UP000831859"/>
    </source>
</evidence>
<keyword evidence="2" id="KW-0614">Plasmid</keyword>